<evidence type="ECO:0000313" key="1">
    <source>
        <dbReference type="EMBL" id="NAS23664.1"/>
    </source>
</evidence>
<sequence length="214" mass="23369">MVGTVLATPAAAAPADPLQALAARLESAHGVHYETVQRTDDATYKIYGDLQFGWSRVKANRAIVERVLGPTATQEERHENISETIWVGDDVYHDDDNGGWKLKRDVTAAGLDDPAVHALSVAEIGALLKSAKKKSAGGVLDGVSTTVYEGRIRGKTRVTDWKVWIGGDGLIRRVTSDTANKDGKDRTVRDTHLSEWGKQVWIYAPDQRFVTSTS</sequence>
<evidence type="ECO:0000313" key="2">
    <source>
        <dbReference type="Proteomes" id="UP000479526"/>
    </source>
</evidence>
<dbReference type="Proteomes" id="UP000479526">
    <property type="component" value="Unassembled WGS sequence"/>
</dbReference>
<name>A0A7C9JCJ1_9ACTN</name>
<dbReference type="Gene3D" id="2.50.20.20">
    <property type="match status" value="1"/>
</dbReference>
<dbReference type="EMBL" id="WXEW01000005">
    <property type="protein sequence ID" value="NAS23664.1"/>
    <property type="molecule type" value="Genomic_DNA"/>
</dbReference>
<dbReference type="RefSeq" id="WP_161480923.1">
    <property type="nucleotide sequence ID" value="NZ_WXEW01000005.1"/>
</dbReference>
<keyword evidence="2" id="KW-1185">Reference proteome</keyword>
<dbReference type="AlphaFoldDB" id="A0A7C9JCJ1"/>
<gene>
    <name evidence="1" type="ORF">GT755_18445</name>
</gene>
<organism evidence="1 2">
    <name type="scientific">Herbidospora solisilvae</name>
    <dbReference type="NCBI Taxonomy" id="2696284"/>
    <lineage>
        <taxon>Bacteria</taxon>
        <taxon>Bacillati</taxon>
        <taxon>Actinomycetota</taxon>
        <taxon>Actinomycetes</taxon>
        <taxon>Streptosporangiales</taxon>
        <taxon>Streptosporangiaceae</taxon>
        <taxon>Herbidospora</taxon>
    </lineage>
</organism>
<protein>
    <submittedName>
        <fullName evidence="1">Uncharacterized protein</fullName>
    </submittedName>
</protein>
<comment type="caution">
    <text evidence="1">The sequence shown here is derived from an EMBL/GenBank/DDBJ whole genome shotgun (WGS) entry which is preliminary data.</text>
</comment>
<reference evidence="1 2" key="1">
    <citation type="submission" date="2020-01" db="EMBL/GenBank/DDBJ databases">
        <title>Herbidospora sp. NEAU-GS84 nov., a novel actinomycete isolated from soil.</title>
        <authorList>
            <person name="Han L."/>
        </authorList>
    </citation>
    <scope>NUCLEOTIDE SEQUENCE [LARGE SCALE GENOMIC DNA]</scope>
    <source>
        <strain evidence="1 2">NEAU-GS84</strain>
    </source>
</reference>
<proteinExistence type="predicted"/>
<accession>A0A7C9JCJ1</accession>